<dbReference type="AlphaFoldDB" id="A0A0K8TVC8"/>
<organism evidence="2">
    <name type="scientific">Epiphyas postvittana</name>
    <name type="common">Light brown apple moth</name>
    <dbReference type="NCBI Taxonomy" id="65032"/>
    <lineage>
        <taxon>Eukaryota</taxon>
        <taxon>Metazoa</taxon>
        <taxon>Ecdysozoa</taxon>
        <taxon>Arthropoda</taxon>
        <taxon>Hexapoda</taxon>
        <taxon>Insecta</taxon>
        <taxon>Pterygota</taxon>
        <taxon>Neoptera</taxon>
        <taxon>Endopterygota</taxon>
        <taxon>Lepidoptera</taxon>
        <taxon>Glossata</taxon>
        <taxon>Ditrysia</taxon>
        <taxon>Tortricoidea</taxon>
        <taxon>Tortricidae</taxon>
        <taxon>Tortricinae</taxon>
        <taxon>Epiphyas</taxon>
    </lineage>
</organism>
<dbReference type="SUPFAM" id="SSF100910">
    <property type="entry name" value="Chemosensory protein Csp2"/>
    <property type="match status" value="1"/>
</dbReference>
<reference evidence="2" key="1">
    <citation type="journal article" date="2015" name="PLoS ONE">
        <title>The Peripheral Olfactory Repertoire of the Lightbrown Apple Moth, Epiphyas postvittana.</title>
        <authorList>
            <person name="Corcoran J.A."/>
            <person name="Jordan M.D."/>
            <person name="Thrimawithana A.H."/>
            <person name="Crowhurst R.N."/>
            <person name="Newcomb R.D."/>
        </authorList>
    </citation>
    <scope>NUCLEOTIDE SEQUENCE</scope>
</reference>
<name>A0A0K8TVC8_EPIPO</name>
<dbReference type="Gene3D" id="1.10.2080.10">
    <property type="entry name" value="Insect odorant-binding protein A10/Ejaculatory bulb-specific protein 3"/>
    <property type="match status" value="1"/>
</dbReference>
<accession>A0A0K8TVC8</accession>
<dbReference type="EMBL" id="GCVX01000012">
    <property type="protein sequence ID" value="JAI18218.1"/>
    <property type="molecule type" value="Transcribed_RNA"/>
</dbReference>
<dbReference type="PANTHER" id="PTHR11257:SF13">
    <property type="entry name" value="GEO07322P1"/>
    <property type="match status" value="1"/>
</dbReference>
<dbReference type="InterPro" id="IPR005055">
    <property type="entry name" value="A10/PebIII"/>
</dbReference>
<protein>
    <submittedName>
        <fullName evidence="2">Chemosensory Protein</fullName>
    </submittedName>
</protein>
<dbReference type="PANTHER" id="PTHR11257">
    <property type="entry name" value="CHEMOSENSORY PROTEIN-RELATED"/>
    <property type="match status" value="1"/>
</dbReference>
<evidence type="ECO:0000256" key="1">
    <source>
        <dbReference type="SAM" id="SignalP"/>
    </source>
</evidence>
<sequence>MKTAILILCVAAFVVAEDRKYDDSSDDIDLTKVLSNERLVVAYTNCLIDKGPCTAEVKRLKEKLPEALETHCAKCTDKQKAAGKTLVRELKAKHPDLWKKLVAKYDPTGKYHQSFEDFLKN</sequence>
<feature type="chain" id="PRO_5005520349" evidence="1">
    <location>
        <begin position="17"/>
        <end position="121"/>
    </location>
</feature>
<keyword evidence="1" id="KW-0732">Signal</keyword>
<dbReference type="InterPro" id="IPR036682">
    <property type="entry name" value="OS_D_A10/PebIII_sf"/>
</dbReference>
<proteinExistence type="predicted"/>
<feature type="signal peptide" evidence="1">
    <location>
        <begin position="1"/>
        <end position="16"/>
    </location>
</feature>
<dbReference type="Pfam" id="PF03392">
    <property type="entry name" value="OS-D"/>
    <property type="match status" value="1"/>
</dbReference>
<evidence type="ECO:0000313" key="2">
    <source>
        <dbReference type="EMBL" id="JAI18218.1"/>
    </source>
</evidence>